<comment type="caution">
    <text evidence="4">The sequence shown here is derived from an EMBL/GenBank/DDBJ whole genome shotgun (WGS) entry which is preliminary data.</text>
</comment>
<feature type="domain" description="Phosphatidic acid phosphatase type 2/haloperoxidase" evidence="3">
    <location>
        <begin position="201"/>
        <end position="311"/>
    </location>
</feature>
<keyword evidence="2" id="KW-1133">Transmembrane helix</keyword>
<sequence length="327" mass="34033">MSGQFSLESTGTPEPSRHVAPAGAPEPTGVLDPVRAREPAGVPDPAGVLHPAGGPEAPEVPEPPGSDSPGGAQAHEPLAPARILKRLAPVQAPVPAGSATRHRGSRERSRRRAVRFLPWSTALLAGLLVFAATSFLVLRADAGFLDRPVLNALVQHRYAAALHGPMTYLTHAAEGPLVIAAVLLALWLSWRDASWRPLVLVGGSAALAVVAATAAKQAAYRARPPARLWEIQESGFGFPSRHTVLATAVLLTLAWVLAERLAGRAARVALWTGAAVLSLLAGICRVALGVHWPTDVLAGLALGTAVPLLVVGAYALCETGRFPPPAR</sequence>
<dbReference type="EMBL" id="LJGV01000021">
    <property type="protein sequence ID" value="OEV01958.1"/>
    <property type="molecule type" value="Genomic_DNA"/>
</dbReference>
<dbReference type="InterPro" id="IPR000326">
    <property type="entry name" value="PAP2/HPO"/>
</dbReference>
<keyword evidence="2" id="KW-0812">Transmembrane</keyword>
<dbReference type="SMART" id="SM00014">
    <property type="entry name" value="acidPPc"/>
    <property type="match status" value="1"/>
</dbReference>
<feature type="transmembrane region" description="Helical" evidence="2">
    <location>
        <begin position="270"/>
        <end position="290"/>
    </location>
</feature>
<feature type="region of interest" description="Disordered" evidence="1">
    <location>
        <begin position="1"/>
        <end position="75"/>
    </location>
</feature>
<dbReference type="PATRIC" id="fig|943816.4.peg.5346"/>
<evidence type="ECO:0000256" key="2">
    <source>
        <dbReference type="SAM" id="Phobius"/>
    </source>
</evidence>
<dbReference type="SUPFAM" id="SSF48317">
    <property type="entry name" value="Acid phosphatase/Vanadium-dependent haloperoxidase"/>
    <property type="match status" value="1"/>
</dbReference>
<dbReference type="Gene3D" id="1.20.144.10">
    <property type="entry name" value="Phosphatidic acid phosphatase type 2/haloperoxidase"/>
    <property type="match status" value="1"/>
</dbReference>
<proteinExistence type="predicted"/>
<dbReference type="InterPro" id="IPR036938">
    <property type="entry name" value="PAP2/HPO_sf"/>
</dbReference>
<evidence type="ECO:0000256" key="1">
    <source>
        <dbReference type="SAM" id="MobiDB-lite"/>
    </source>
</evidence>
<evidence type="ECO:0000313" key="4">
    <source>
        <dbReference type="EMBL" id="OEV01958.1"/>
    </source>
</evidence>
<dbReference type="CDD" id="cd03392">
    <property type="entry name" value="PAP2_like_2"/>
    <property type="match status" value="1"/>
</dbReference>
<dbReference type="Proteomes" id="UP000175829">
    <property type="component" value="Unassembled WGS sequence"/>
</dbReference>
<feature type="transmembrane region" description="Helical" evidence="2">
    <location>
        <begin position="296"/>
        <end position="317"/>
    </location>
</feature>
<dbReference type="PANTHER" id="PTHR14969">
    <property type="entry name" value="SPHINGOSINE-1-PHOSPHATE PHOSPHOHYDROLASE"/>
    <property type="match status" value="1"/>
</dbReference>
<reference evidence="4 5" key="1">
    <citation type="journal article" date="2016" name="Front. Microbiol.">
        <title>Comparative Genomics Analysis of Streptomyces Species Reveals Their Adaptation to the Marine Environment and Their Diversity at the Genomic Level.</title>
        <authorList>
            <person name="Tian X."/>
            <person name="Zhang Z."/>
            <person name="Yang T."/>
            <person name="Chen M."/>
            <person name="Li J."/>
            <person name="Chen F."/>
            <person name="Yang J."/>
            <person name="Li W."/>
            <person name="Zhang B."/>
            <person name="Zhang Z."/>
            <person name="Wu J."/>
            <person name="Zhang C."/>
            <person name="Long L."/>
            <person name="Xiao J."/>
        </authorList>
    </citation>
    <scope>NUCLEOTIDE SEQUENCE [LARGE SCALE GENOMIC DNA]</scope>
    <source>
        <strain evidence="4 5">SCSIO M10379</strain>
    </source>
</reference>
<protein>
    <recommendedName>
        <fullName evidence="3">Phosphatidic acid phosphatase type 2/haloperoxidase domain-containing protein</fullName>
    </recommendedName>
</protein>
<evidence type="ECO:0000313" key="5">
    <source>
        <dbReference type="Proteomes" id="UP000175829"/>
    </source>
</evidence>
<feature type="transmembrane region" description="Helical" evidence="2">
    <location>
        <begin position="116"/>
        <end position="138"/>
    </location>
</feature>
<feature type="transmembrane region" description="Helical" evidence="2">
    <location>
        <begin position="240"/>
        <end position="258"/>
    </location>
</feature>
<organism evidence="4 5">
    <name type="scientific">Streptomyces qinglanensis</name>
    <dbReference type="NCBI Taxonomy" id="943816"/>
    <lineage>
        <taxon>Bacteria</taxon>
        <taxon>Bacillati</taxon>
        <taxon>Actinomycetota</taxon>
        <taxon>Actinomycetes</taxon>
        <taxon>Kitasatosporales</taxon>
        <taxon>Streptomycetaceae</taxon>
        <taxon>Streptomyces</taxon>
    </lineage>
</organism>
<dbReference type="AlphaFoldDB" id="A0A1E7KDG4"/>
<feature type="compositionally biased region" description="Polar residues" evidence="1">
    <location>
        <begin position="1"/>
        <end position="13"/>
    </location>
</feature>
<gene>
    <name evidence="4" type="ORF">AN217_01315</name>
</gene>
<dbReference type="RefSeq" id="WP_069990502.1">
    <property type="nucleotide sequence ID" value="NZ_LJGV01000021.1"/>
</dbReference>
<dbReference type="PANTHER" id="PTHR14969:SF13">
    <property type="entry name" value="AT30094P"/>
    <property type="match status" value="1"/>
</dbReference>
<keyword evidence="2" id="KW-0472">Membrane</keyword>
<name>A0A1E7KDG4_9ACTN</name>
<evidence type="ECO:0000259" key="3">
    <source>
        <dbReference type="SMART" id="SM00014"/>
    </source>
</evidence>
<dbReference type="Pfam" id="PF01569">
    <property type="entry name" value="PAP2"/>
    <property type="match status" value="1"/>
</dbReference>
<accession>A0A1E7KDG4</accession>
<feature type="transmembrane region" description="Helical" evidence="2">
    <location>
        <begin position="197"/>
        <end position="220"/>
    </location>
</feature>
<feature type="transmembrane region" description="Helical" evidence="2">
    <location>
        <begin position="168"/>
        <end position="190"/>
    </location>
</feature>